<dbReference type="EMBL" id="BCNV01000001">
    <property type="protein sequence ID" value="GAS82200.1"/>
    <property type="molecule type" value="Genomic_DNA"/>
</dbReference>
<dbReference type="InterPro" id="IPR000515">
    <property type="entry name" value="MetI-like"/>
</dbReference>
<keyword evidence="5 8" id="KW-0812">Transmembrane</keyword>
<keyword evidence="7 8" id="KW-0472">Membrane</keyword>
<evidence type="ECO:0000256" key="6">
    <source>
        <dbReference type="ARBA" id="ARBA00022989"/>
    </source>
</evidence>
<sequence>MVKSNKGTKLLLYIFVGAVAIYLLLPLLMIMLTSVGSGSASKFPPEGLTLKWYANLGEQTQFLDAFKNSLIASTGAVLLALITGTLAALAIVQYPFPGSGILRAFFVSPMVMPKITLGIAYLILFSKMHIAGGLFALILGEAVIVLPFVLTLVGSALANLHPAHREAAADLGAGPMRIFFTITLPQLRLSLLLSGSIAFVFTFDQVEAALLLLRQDSYTLPIQLFLYMEKWQDPTIAVVSVVLIAFALALFMTIKLVLRSVPGLESLFGRRKTKGGLDQNE</sequence>
<evidence type="ECO:0000313" key="11">
    <source>
        <dbReference type="Proteomes" id="UP000069697"/>
    </source>
</evidence>
<accession>A0A117I1I5</accession>
<dbReference type="PANTHER" id="PTHR43357">
    <property type="entry name" value="INNER MEMBRANE ABC TRANSPORTER PERMEASE PROTEIN YDCV"/>
    <property type="match status" value="1"/>
</dbReference>
<dbReference type="PROSITE" id="PS50928">
    <property type="entry name" value="ABC_TM1"/>
    <property type="match status" value="1"/>
</dbReference>
<feature type="transmembrane region" description="Helical" evidence="8">
    <location>
        <begin position="70"/>
        <end position="92"/>
    </location>
</feature>
<dbReference type="Pfam" id="PF00528">
    <property type="entry name" value="BPD_transp_1"/>
    <property type="match status" value="1"/>
</dbReference>
<organism evidence="10 11">
    <name type="scientific">Paenibacillus amylolyticus</name>
    <dbReference type="NCBI Taxonomy" id="1451"/>
    <lineage>
        <taxon>Bacteria</taxon>
        <taxon>Bacillati</taxon>
        <taxon>Bacillota</taxon>
        <taxon>Bacilli</taxon>
        <taxon>Bacillales</taxon>
        <taxon>Paenibacillaceae</taxon>
        <taxon>Paenibacillus</taxon>
    </lineage>
</organism>
<feature type="transmembrane region" description="Helical" evidence="8">
    <location>
        <begin position="130"/>
        <end position="157"/>
    </location>
</feature>
<evidence type="ECO:0000256" key="5">
    <source>
        <dbReference type="ARBA" id="ARBA00022692"/>
    </source>
</evidence>
<comment type="similarity">
    <text evidence="8">Belongs to the binding-protein-dependent transport system permease family.</text>
</comment>
<dbReference type="Proteomes" id="UP000069697">
    <property type="component" value="Unassembled WGS sequence"/>
</dbReference>
<evidence type="ECO:0000259" key="9">
    <source>
        <dbReference type="PROSITE" id="PS50928"/>
    </source>
</evidence>
<keyword evidence="3" id="KW-1003">Cell membrane</keyword>
<dbReference type="PANTHER" id="PTHR43357:SF4">
    <property type="entry name" value="INNER MEMBRANE ABC TRANSPORTER PERMEASE PROTEIN YDCV"/>
    <property type="match status" value="1"/>
</dbReference>
<proteinExistence type="inferred from homology"/>
<dbReference type="GO" id="GO:0055085">
    <property type="term" value="P:transmembrane transport"/>
    <property type="evidence" value="ECO:0007669"/>
    <property type="project" value="InterPro"/>
</dbReference>
<evidence type="ECO:0000256" key="8">
    <source>
        <dbReference type="RuleBase" id="RU363032"/>
    </source>
</evidence>
<evidence type="ECO:0000256" key="3">
    <source>
        <dbReference type="ARBA" id="ARBA00022475"/>
    </source>
</evidence>
<reference evidence="11" key="2">
    <citation type="submission" date="2016-01" db="EMBL/GenBank/DDBJ databases">
        <title>Draft Genome Sequence of Paenibacillus amylolyticus Heshi-A3 that Was Isolated from Fermented Rice Bran with Aging Salted Mackerel, Which Was Named Heshiko as Traditional Fermented Seafood in Japan.</title>
        <authorList>
            <person name="Akuzawa S."/>
            <person name="Nakagawa J."/>
            <person name="Kanekatsu T."/>
            <person name="Kubota E."/>
            <person name="Ohtake R."/>
            <person name="Suzuki T."/>
            <person name="Kanesaki Y."/>
        </authorList>
    </citation>
    <scope>NUCLEOTIDE SEQUENCE [LARGE SCALE GENOMIC DNA]</scope>
    <source>
        <strain evidence="11">Heshi-A3</strain>
    </source>
</reference>
<dbReference type="RefSeq" id="WP_062834782.1">
    <property type="nucleotide sequence ID" value="NZ_BCNV01000001.1"/>
</dbReference>
<feature type="transmembrane region" description="Helical" evidence="8">
    <location>
        <begin position="12"/>
        <end position="35"/>
    </location>
</feature>
<gene>
    <name evidence="10" type="ORF">PAHA3_2274</name>
</gene>
<evidence type="ECO:0000256" key="4">
    <source>
        <dbReference type="ARBA" id="ARBA00022519"/>
    </source>
</evidence>
<reference evidence="10 11" key="1">
    <citation type="journal article" date="2016" name="Genome Announc.">
        <title>Draft Genome Sequence of Paenibacillus amylolyticus Heshi-A3, Isolated from Fermented Rice Bran in a Japanese Fermented Seafood Dish.</title>
        <authorList>
            <person name="Akuzawa S."/>
            <person name="Nagaoka J."/>
            <person name="Kanekatsu M."/>
            <person name="Kubota E."/>
            <person name="Ohtake R."/>
            <person name="Suzuki T."/>
            <person name="Kanesaki Y."/>
        </authorList>
    </citation>
    <scope>NUCLEOTIDE SEQUENCE [LARGE SCALE GENOMIC DNA]</scope>
    <source>
        <strain evidence="10 11">Heshi-A3</strain>
    </source>
</reference>
<evidence type="ECO:0000256" key="7">
    <source>
        <dbReference type="ARBA" id="ARBA00023136"/>
    </source>
</evidence>
<feature type="domain" description="ABC transmembrane type-1" evidence="9">
    <location>
        <begin position="66"/>
        <end position="254"/>
    </location>
</feature>
<dbReference type="CDD" id="cd06261">
    <property type="entry name" value="TM_PBP2"/>
    <property type="match status" value="1"/>
</dbReference>
<feature type="transmembrane region" description="Helical" evidence="8">
    <location>
        <begin position="236"/>
        <end position="258"/>
    </location>
</feature>
<name>A0A117I1I5_PAEAM</name>
<dbReference type="AlphaFoldDB" id="A0A117I1I5"/>
<feature type="transmembrane region" description="Helical" evidence="8">
    <location>
        <begin position="104"/>
        <end position="124"/>
    </location>
</feature>
<feature type="transmembrane region" description="Helical" evidence="8">
    <location>
        <begin position="178"/>
        <end position="203"/>
    </location>
</feature>
<dbReference type="GO" id="GO:0005886">
    <property type="term" value="C:plasma membrane"/>
    <property type="evidence" value="ECO:0007669"/>
    <property type="project" value="UniProtKB-SubCell"/>
</dbReference>
<evidence type="ECO:0000313" key="10">
    <source>
        <dbReference type="EMBL" id="GAS82200.1"/>
    </source>
</evidence>
<comment type="caution">
    <text evidence="10">The sequence shown here is derived from an EMBL/GenBank/DDBJ whole genome shotgun (WGS) entry which is preliminary data.</text>
</comment>
<dbReference type="InterPro" id="IPR035906">
    <property type="entry name" value="MetI-like_sf"/>
</dbReference>
<keyword evidence="2 8" id="KW-0813">Transport</keyword>
<dbReference type="SUPFAM" id="SSF161098">
    <property type="entry name" value="MetI-like"/>
    <property type="match status" value="1"/>
</dbReference>
<evidence type="ECO:0000256" key="1">
    <source>
        <dbReference type="ARBA" id="ARBA00004429"/>
    </source>
</evidence>
<keyword evidence="6 8" id="KW-1133">Transmembrane helix</keyword>
<dbReference type="Gene3D" id="1.10.3720.10">
    <property type="entry name" value="MetI-like"/>
    <property type="match status" value="1"/>
</dbReference>
<comment type="subcellular location">
    <subcellularLocation>
        <location evidence="1">Cell inner membrane</location>
        <topology evidence="1">Multi-pass membrane protein</topology>
    </subcellularLocation>
    <subcellularLocation>
        <location evidence="8">Cell membrane</location>
        <topology evidence="8">Multi-pass membrane protein</topology>
    </subcellularLocation>
</comment>
<evidence type="ECO:0000256" key="2">
    <source>
        <dbReference type="ARBA" id="ARBA00022448"/>
    </source>
</evidence>
<protein>
    <submittedName>
        <fullName evidence="10">ABC transporter</fullName>
    </submittedName>
</protein>
<keyword evidence="4" id="KW-0997">Cell inner membrane</keyword>